<dbReference type="GO" id="GO:0006412">
    <property type="term" value="P:translation"/>
    <property type="evidence" value="ECO:0007669"/>
    <property type="project" value="InterPro"/>
</dbReference>
<dbReference type="Gene3D" id="3.30.60.300">
    <property type="match status" value="1"/>
</dbReference>
<dbReference type="InterPro" id="IPR036920">
    <property type="entry name" value="Ribosomal_uL16_sf"/>
</dbReference>
<name>A0A8C0YY88_CANLF</name>
<reference evidence="1" key="1">
    <citation type="submission" date="2018-10" db="EMBL/GenBank/DDBJ databases">
        <title>De novo assembly of a Great Dane genome.</title>
        <authorList>
            <person name="Kidd J.M."/>
            <person name="Pendleton A.L."/>
            <person name="Shen F."/>
            <person name="Emery S."/>
        </authorList>
    </citation>
    <scope>NUCLEOTIDE SEQUENCE [LARGE SCALE GENOMIC DNA]</scope>
    <source>
        <strain evidence="1">Great Dane</strain>
    </source>
</reference>
<evidence type="ECO:0000313" key="1">
    <source>
        <dbReference type="Ensembl" id="ENSCAFP00040022780.1"/>
    </source>
</evidence>
<dbReference type="PANTHER" id="PTHR11726">
    <property type="entry name" value="60S RIBOSOMAL PROTEIN L10"/>
    <property type="match status" value="1"/>
</dbReference>
<dbReference type="Proteomes" id="UP000694542">
    <property type="component" value="Chromosome 15"/>
</dbReference>
<dbReference type="AlphaFoldDB" id="A0A8C0YY88"/>
<reference evidence="1" key="2">
    <citation type="submission" date="2025-08" db="UniProtKB">
        <authorList>
            <consortium name="Ensembl"/>
        </authorList>
    </citation>
    <scope>IDENTIFICATION</scope>
</reference>
<dbReference type="Ensembl" id="ENSCAFT00040026195.1">
    <property type="protein sequence ID" value="ENSCAFP00040022780.1"/>
    <property type="gene ID" value="ENSCAFG00040014207.1"/>
</dbReference>
<dbReference type="GO" id="GO:0005840">
    <property type="term" value="C:ribosome"/>
    <property type="evidence" value="ECO:0007669"/>
    <property type="project" value="InterPro"/>
</dbReference>
<evidence type="ECO:0000313" key="2">
    <source>
        <dbReference type="Proteomes" id="UP000694542"/>
    </source>
</evidence>
<dbReference type="SUPFAM" id="SSF54686">
    <property type="entry name" value="Ribosomal protein L16p/L10e"/>
    <property type="match status" value="1"/>
</dbReference>
<dbReference type="Gene3D" id="3.90.1170.10">
    <property type="entry name" value="Ribosomal protein L10e/L16"/>
    <property type="match status" value="1"/>
</dbReference>
<protein>
    <recommendedName>
        <fullName evidence="3">Ribosomal protein L10e/L16 domain-containing protein</fullName>
    </recommendedName>
</protein>
<evidence type="ECO:0008006" key="3">
    <source>
        <dbReference type="Google" id="ProtNLM"/>
    </source>
</evidence>
<dbReference type="InterPro" id="IPR001197">
    <property type="entry name" value="Ribosomal_uL16_euk_arch"/>
</dbReference>
<dbReference type="GO" id="GO:0003735">
    <property type="term" value="F:structural constituent of ribosome"/>
    <property type="evidence" value="ECO:0007669"/>
    <property type="project" value="InterPro"/>
</dbReference>
<sequence>IGHPPPRVKLYCKNKPYPKSCFCRGLSSEALEADLICANKSIVKSCGKDAFHTRVQLYPFHGIHSNRVLSCAGADRIQTGSRVPLESPRHSSQGPHWPNRHIHLYQVQNKVHVIEALCRAKSKFLDHQKIHISKKWGFPEFNAHEFEDVATEKLFISDGCRVKYIHNYGPLDEWPALDS</sequence>
<accession>A0A8C0YY88</accession>
<organism evidence="1 2">
    <name type="scientific">Canis lupus familiaris</name>
    <name type="common">Dog</name>
    <name type="synonym">Canis familiaris</name>
    <dbReference type="NCBI Taxonomy" id="9615"/>
    <lineage>
        <taxon>Eukaryota</taxon>
        <taxon>Metazoa</taxon>
        <taxon>Chordata</taxon>
        <taxon>Craniata</taxon>
        <taxon>Vertebrata</taxon>
        <taxon>Euteleostomi</taxon>
        <taxon>Mammalia</taxon>
        <taxon>Eutheria</taxon>
        <taxon>Laurasiatheria</taxon>
        <taxon>Carnivora</taxon>
        <taxon>Caniformia</taxon>
        <taxon>Canidae</taxon>
        <taxon>Canis</taxon>
    </lineage>
</organism>
<proteinExistence type="predicted"/>